<dbReference type="PANTHER" id="PTHR21148">
    <property type="entry name" value="THIOREDOXIN DOMAIN-CONTAINING PROTEIN 9"/>
    <property type="match status" value="1"/>
</dbReference>
<evidence type="ECO:0000313" key="2">
    <source>
        <dbReference type="EMBL" id="KKA21838.1"/>
    </source>
</evidence>
<evidence type="ECO:0000313" key="3">
    <source>
        <dbReference type="Proteomes" id="UP000053958"/>
    </source>
</evidence>
<feature type="region of interest" description="Disordered" evidence="1">
    <location>
        <begin position="211"/>
        <end position="260"/>
    </location>
</feature>
<comment type="caution">
    <text evidence="2">The sequence shown here is derived from an EMBL/GenBank/DDBJ whole genome shotgun (WGS) entry which is preliminary data.</text>
</comment>
<organism evidence="2 3">
    <name type="scientific">Rasamsonia emersonii (strain ATCC 16479 / CBS 393.64 / IMI 116815)</name>
    <dbReference type="NCBI Taxonomy" id="1408163"/>
    <lineage>
        <taxon>Eukaryota</taxon>
        <taxon>Fungi</taxon>
        <taxon>Dikarya</taxon>
        <taxon>Ascomycota</taxon>
        <taxon>Pezizomycotina</taxon>
        <taxon>Eurotiomycetes</taxon>
        <taxon>Eurotiomycetidae</taxon>
        <taxon>Eurotiales</taxon>
        <taxon>Trichocomaceae</taxon>
        <taxon>Rasamsonia</taxon>
    </lineage>
</organism>
<dbReference type="STRING" id="1408163.A0A0F4YW39"/>
<evidence type="ECO:0000256" key="1">
    <source>
        <dbReference type="SAM" id="MobiDB-lite"/>
    </source>
</evidence>
<dbReference type="SUPFAM" id="SSF52833">
    <property type="entry name" value="Thioredoxin-like"/>
    <property type="match status" value="1"/>
</dbReference>
<name>A0A0F4YW39_RASE3</name>
<gene>
    <name evidence="2" type="ORF">T310_4111</name>
</gene>
<dbReference type="Gene3D" id="3.40.30.10">
    <property type="entry name" value="Glutaredoxin"/>
    <property type="match status" value="1"/>
</dbReference>
<dbReference type="AlphaFoldDB" id="A0A0F4YW39"/>
<sequence>MIVMLAQATVMSSVSTTPLDPKVSAILDQKNPADNPDDLDEDALFEALEKEDDSAYRAHRIEQLQSELASAKEALLRNSSSGTNPAQALYPTLPDDQTLLDLTTNSSRCVVHFSHPDFARCSVMDEHLRILASRHYEVRFARVDVRNCPFVVEKLNIRVLPCVIGFIDGITKERIVGFEGLGGGQRDGVDGFQTSELEKRLLRNGVLVREKLSHGGGGGRHNQSSDSEDDKERGRGIRSGNARNKNTNKTDDDDDEDDWD</sequence>
<keyword evidence="3" id="KW-1185">Reference proteome</keyword>
<proteinExistence type="predicted"/>
<feature type="compositionally biased region" description="Acidic residues" evidence="1">
    <location>
        <begin position="251"/>
        <end position="260"/>
    </location>
</feature>
<dbReference type="Proteomes" id="UP000053958">
    <property type="component" value="Unassembled WGS sequence"/>
</dbReference>
<accession>A0A0F4YW39</accession>
<protein>
    <submittedName>
        <fullName evidence="2">NTP binding protein</fullName>
    </submittedName>
</protein>
<dbReference type="InterPro" id="IPR036249">
    <property type="entry name" value="Thioredoxin-like_sf"/>
</dbReference>
<dbReference type="GeneID" id="25316460"/>
<dbReference type="OrthoDB" id="10257948at2759"/>
<dbReference type="EMBL" id="LASV01000165">
    <property type="protein sequence ID" value="KKA21838.1"/>
    <property type="molecule type" value="Genomic_DNA"/>
</dbReference>
<reference evidence="2 3" key="1">
    <citation type="submission" date="2015-04" db="EMBL/GenBank/DDBJ databases">
        <authorList>
            <person name="Heijne W.H."/>
            <person name="Fedorova N.D."/>
            <person name="Nierman W.C."/>
            <person name="Vollebregt A.W."/>
            <person name="Zhao Z."/>
            <person name="Wu L."/>
            <person name="Kumar M."/>
            <person name="Stam H."/>
            <person name="van den Berg M.A."/>
            <person name="Pel H.J."/>
        </authorList>
    </citation>
    <scope>NUCLEOTIDE SEQUENCE [LARGE SCALE GENOMIC DNA]</scope>
    <source>
        <strain evidence="2 3">CBS 393.64</strain>
    </source>
</reference>
<dbReference type="RefSeq" id="XP_013328450.1">
    <property type="nucleotide sequence ID" value="XM_013472996.1"/>
</dbReference>
<dbReference type="CDD" id="cd02989">
    <property type="entry name" value="Phd_like_TxnDC9"/>
    <property type="match status" value="1"/>
</dbReference>